<organism evidence="1 2">
    <name type="scientific">Pleurodeles waltl</name>
    <name type="common">Iberian ribbed newt</name>
    <dbReference type="NCBI Taxonomy" id="8319"/>
    <lineage>
        <taxon>Eukaryota</taxon>
        <taxon>Metazoa</taxon>
        <taxon>Chordata</taxon>
        <taxon>Craniata</taxon>
        <taxon>Vertebrata</taxon>
        <taxon>Euteleostomi</taxon>
        <taxon>Amphibia</taxon>
        <taxon>Batrachia</taxon>
        <taxon>Caudata</taxon>
        <taxon>Salamandroidea</taxon>
        <taxon>Salamandridae</taxon>
        <taxon>Pleurodelinae</taxon>
        <taxon>Pleurodeles</taxon>
    </lineage>
</organism>
<dbReference type="EMBL" id="JANPWB010000014">
    <property type="protein sequence ID" value="KAJ1096793.1"/>
    <property type="molecule type" value="Genomic_DNA"/>
</dbReference>
<protein>
    <submittedName>
        <fullName evidence="1">Uncharacterized protein</fullName>
    </submittedName>
</protein>
<proteinExistence type="predicted"/>
<reference evidence="1" key="1">
    <citation type="journal article" date="2022" name="bioRxiv">
        <title>Sequencing and chromosome-scale assembly of the giantPleurodeles waltlgenome.</title>
        <authorList>
            <person name="Brown T."/>
            <person name="Elewa A."/>
            <person name="Iarovenko S."/>
            <person name="Subramanian E."/>
            <person name="Araus A.J."/>
            <person name="Petzold A."/>
            <person name="Susuki M."/>
            <person name="Suzuki K.-i.T."/>
            <person name="Hayashi T."/>
            <person name="Toyoda A."/>
            <person name="Oliveira C."/>
            <person name="Osipova E."/>
            <person name="Leigh N.D."/>
            <person name="Simon A."/>
            <person name="Yun M.H."/>
        </authorList>
    </citation>
    <scope>NUCLEOTIDE SEQUENCE</scope>
    <source>
        <strain evidence="1">20211129_DDA</strain>
        <tissue evidence="1">Liver</tissue>
    </source>
</reference>
<keyword evidence="2" id="KW-1185">Reference proteome</keyword>
<gene>
    <name evidence="1" type="ORF">NDU88_001924</name>
</gene>
<evidence type="ECO:0000313" key="2">
    <source>
        <dbReference type="Proteomes" id="UP001066276"/>
    </source>
</evidence>
<comment type="caution">
    <text evidence="1">The sequence shown here is derived from an EMBL/GenBank/DDBJ whole genome shotgun (WGS) entry which is preliminary data.</text>
</comment>
<name>A0AAV7M6P2_PLEWA</name>
<accession>A0AAV7M6P2</accession>
<evidence type="ECO:0000313" key="1">
    <source>
        <dbReference type="EMBL" id="KAJ1096793.1"/>
    </source>
</evidence>
<dbReference type="AlphaFoldDB" id="A0AAV7M6P2"/>
<sequence length="150" mass="15446">MGARVKKVEEVLTGRRRCWHGCCILCNGPACDPGHGAAEGSGRLDLIAAPAAPRERPTRRAASGVAAAVAAYSPPRGRQQVSRAGMGRSGRLASAAKGRIAGARGGSRALYGRAGCRASELVVLGVGREPPRIPCYGSRGGACLCRGRVR</sequence>
<dbReference type="Proteomes" id="UP001066276">
    <property type="component" value="Chromosome 10"/>
</dbReference>